<dbReference type="RefSeq" id="WP_016452950.1">
    <property type="nucleotide sequence ID" value="NZ_CP065748.1"/>
</dbReference>
<evidence type="ECO:0000313" key="1">
    <source>
        <dbReference type="EMBL" id="QPS83275.1"/>
    </source>
</evidence>
<organism evidence="1 2">
    <name type="scientific">Delftia lacustris</name>
    <dbReference type="NCBI Taxonomy" id="558537"/>
    <lineage>
        <taxon>Bacteria</taxon>
        <taxon>Pseudomonadati</taxon>
        <taxon>Pseudomonadota</taxon>
        <taxon>Betaproteobacteria</taxon>
        <taxon>Burkholderiales</taxon>
        <taxon>Comamonadaceae</taxon>
        <taxon>Delftia</taxon>
    </lineage>
</organism>
<dbReference type="Proteomes" id="UP000595064">
    <property type="component" value="Chromosome"/>
</dbReference>
<reference evidence="1 2" key="1">
    <citation type="submission" date="2020-12" db="EMBL/GenBank/DDBJ databases">
        <title>FDA dAtabase for Regulatory Grade micrObial Sequences (FDA-ARGOS): Supporting development and validation of Infectious Disease Dx tests.</title>
        <authorList>
            <person name="Sproer C."/>
            <person name="Gronow S."/>
            <person name="Severitt S."/>
            <person name="Schroder I."/>
            <person name="Tallon L."/>
            <person name="Sadzewicz L."/>
            <person name="Zhao X."/>
            <person name="Boylan J."/>
            <person name="Ott S."/>
            <person name="Bowen H."/>
            <person name="Vavikolanu K."/>
            <person name="Mehta A."/>
            <person name="Aluvathingal J."/>
            <person name="Nadendla S."/>
            <person name="Lowell S."/>
            <person name="Myers T."/>
            <person name="Yan Y."/>
            <person name="Sichtig H."/>
        </authorList>
    </citation>
    <scope>NUCLEOTIDE SEQUENCE [LARGE SCALE GENOMIC DNA]</scope>
    <source>
        <strain evidence="1 2">FDAARGOS_890</strain>
    </source>
</reference>
<proteinExistence type="predicted"/>
<accession>A0A7T2YX24</accession>
<dbReference type="KEGG" id="dla:I6G47_09490"/>
<protein>
    <submittedName>
        <fullName evidence="1">Uncharacterized protein</fullName>
    </submittedName>
</protein>
<keyword evidence="2" id="KW-1185">Reference proteome</keyword>
<evidence type="ECO:0000313" key="2">
    <source>
        <dbReference type="Proteomes" id="UP000595064"/>
    </source>
</evidence>
<sequence>MKMPLEVELYPTLLTMPRWFGTPEVQILPGRPEHYFIDEIEPGWFAVTDLDGDRIYCGLGPVTVERSPAPF</sequence>
<gene>
    <name evidence="1" type="ORF">I6G47_09490</name>
</gene>
<name>A0A7T2YX24_9BURK</name>
<dbReference type="EMBL" id="CP065748">
    <property type="protein sequence ID" value="QPS83275.1"/>
    <property type="molecule type" value="Genomic_DNA"/>
</dbReference>
<dbReference type="AlphaFoldDB" id="A0A7T2YX24"/>